<accession>A0A4Y2RY80</accession>
<name>A0A4Y2RY80_ARAVE</name>
<dbReference type="Proteomes" id="UP000499080">
    <property type="component" value="Unassembled WGS sequence"/>
</dbReference>
<sequence>MSLKFHFLNSHLDYFPENLGAISEEHGERFHQDIKEMERLYRRKWNVSMIVDYCWMLQRDNPCKVYKRKLVGSGLMAQELFSAKLRQSNGKIQHSGNKILKINENVRRKSFEMIQM</sequence>
<reference evidence="1 2" key="1">
    <citation type="journal article" date="2019" name="Sci. Rep.">
        <title>Orb-weaving spider Araneus ventricosus genome elucidates the spidroin gene catalogue.</title>
        <authorList>
            <person name="Kono N."/>
            <person name="Nakamura H."/>
            <person name="Ohtoshi R."/>
            <person name="Moran D.A.P."/>
            <person name="Shinohara A."/>
            <person name="Yoshida Y."/>
            <person name="Fujiwara M."/>
            <person name="Mori M."/>
            <person name="Tomita M."/>
            <person name="Arakawa K."/>
        </authorList>
    </citation>
    <scope>NUCLEOTIDE SEQUENCE [LARGE SCALE GENOMIC DNA]</scope>
</reference>
<dbReference type="PANTHER" id="PTHR46114">
    <property type="entry name" value="APPLE DOMAIN-CONTAINING PROTEIN"/>
    <property type="match status" value="1"/>
</dbReference>
<dbReference type="PANTHER" id="PTHR46114:SF2">
    <property type="entry name" value="CULLIN N-TERMINAL DOMAIN-CONTAINING PROTEIN"/>
    <property type="match status" value="1"/>
</dbReference>
<dbReference type="AlphaFoldDB" id="A0A4Y2RY80"/>
<organism evidence="1 2">
    <name type="scientific">Araneus ventricosus</name>
    <name type="common">Orbweaver spider</name>
    <name type="synonym">Epeira ventricosa</name>
    <dbReference type="NCBI Taxonomy" id="182803"/>
    <lineage>
        <taxon>Eukaryota</taxon>
        <taxon>Metazoa</taxon>
        <taxon>Ecdysozoa</taxon>
        <taxon>Arthropoda</taxon>
        <taxon>Chelicerata</taxon>
        <taxon>Arachnida</taxon>
        <taxon>Araneae</taxon>
        <taxon>Araneomorphae</taxon>
        <taxon>Entelegynae</taxon>
        <taxon>Araneoidea</taxon>
        <taxon>Araneidae</taxon>
        <taxon>Araneus</taxon>
    </lineage>
</organism>
<gene>
    <name evidence="1" type="ORF">AVEN_27723_1</name>
</gene>
<evidence type="ECO:0000313" key="1">
    <source>
        <dbReference type="EMBL" id="GBN80326.1"/>
    </source>
</evidence>
<comment type="caution">
    <text evidence="1">The sequence shown here is derived from an EMBL/GenBank/DDBJ whole genome shotgun (WGS) entry which is preliminary data.</text>
</comment>
<keyword evidence="2" id="KW-1185">Reference proteome</keyword>
<evidence type="ECO:0000313" key="2">
    <source>
        <dbReference type="Proteomes" id="UP000499080"/>
    </source>
</evidence>
<dbReference type="EMBL" id="BGPR01018857">
    <property type="protein sequence ID" value="GBN80326.1"/>
    <property type="molecule type" value="Genomic_DNA"/>
</dbReference>
<dbReference type="OrthoDB" id="6744094at2759"/>
<protein>
    <submittedName>
        <fullName evidence="1">Uncharacterized protein</fullName>
    </submittedName>
</protein>
<proteinExistence type="predicted"/>